<dbReference type="GO" id="GO:0005524">
    <property type="term" value="F:ATP binding"/>
    <property type="evidence" value="ECO:0007669"/>
    <property type="project" value="InterPro"/>
</dbReference>
<dbReference type="PANTHER" id="PTHR46425:SF1">
    <property type="entry name" value="TRANSCRIPTION TERMINATION FACTOR RHO"/>
    <property type="match status" value="1"/>
</dbReference>
<accession>A0A9D1NHB3</accession>
<dbReference type="InterPro" id="IPR004665">
    <property type="entry name" value="Term_rho"/>
</dbReference>
<gene>
    <name evidence="4" type="primary">rho</name>
    <name evidence="4" type="ORF">IAC74_06140</name>
</gene>
<feature type="domain" description="AAA+ ATPase" evidence="3">
    <location>
        <begin position="1"/>
        <end position="186"/>
    </location>
</feature>
<dbReference type="CDD" id="cd01128">
    <property type="entry name" value="rho_factor_C"/>
    <property type="match status" value="1"/>
</dbReference>
<dbReference type="InterPro" id="IPR003593">
    <property type="entry name" value="AAA+_ATPase"/>
</dbReference>
<organism evidence="4 5">
    <name type="scientific">Candidatus Aphodoplasma excrementigallinarum</name>
    <dbReference type="NCBI Taxonomy" id="2840673"/>
    <lineage>
        <taxon>Bacteria</taxon>
        <taxon>Bacillati</taxon>
        <taxon>Bacillota</taxon>
        <taxon>Clostridia</taxon>
        <taxon>Eubacteriales</taxon>
        <taxon>Candidatus Aphodoplasma</taxon>
    </lineage>
</organism>
<evidence type="ECO:0000256" key="1">
    <source>
        <dbReference type="ARBA" id="ARBA00022472"/>
    </source>
</evidence>
<keyword evidence="2" id="KW-0694">RNA-binding</keyword>
<dbReference type="InterPro" id="IPR027417">
    <property type="entry name" value="P-loop_NTPase"/>
</dbReference>
<dbReference type="HAMAP" id="MF_01884">
    <property type="entry name" value="Rho"/>
    <property type="match status" value="1"/>
</dbReference>
<name>A0A9D1NHB3_9FIRM</name>
<dbReference type="Proteomes" id="UP000886743">
    <property type="component" value="Unassembled WGS sequence"/>
</dbReference>
<keyword evidence="1" id="KW-0806">Transcription termination</keyword>
<feature type="non-terminal residue" evidence="4">
    <location>
        <position position="1"/>
    </location>
</feature>
<dbReference type="GO" id="GO:0008186">
    <property type="term" value="F:ATP-dependent activity, acting on RNA"/>
    <property type="evidence" value="ECO:0007669"/>
    <property type="project" value="InterPro"/>
</dbReference>
<evidence type="ECO:0000259" key="3">
    <source>
        <dbReference type="SMART" id="SM00382"/>
    </source>
</evidence>
<dbReference type="SMART" id="SM00382">
    <property type="entry name" value="AAA"/>
    <property type="match status" value="1"/>
</dbReference>
<dbReference type="SUPFAM" id="SSF52540">
    <property type="entry name" value="P-loop containing nucleoside triphosphate hydrolases"/>
    <property type="match status" value="1"/>
</dbReference>
<sequence>YGQRGLIVAPPKAGKTTLLKNIAQSISKNHPDVKLIVLLIDERPEEVTDMKRSIDGEVIYSTFDEAPEHHCKIAELVLERAKRLVEHKKDVVILLDSITRLARAYNLTIPPTGRTLSGGLDPGALHKPKRFLGAARNIEEGGSLTILATALTETGSRMDEVIFEEFKGTGNMEVRLDRQLQEKRVFPAIDIAKSGTRREEALLSRDELAAVWAVRKALSSRNTVDVTEEILNKLTRTRTNADFVQRILDTMGR</sequence>
<protein>
    <submittedName>
        <fullName evidence="4">Transcription termination factor Rho</fullName>
    </submittedName>
</protein>
<keyword evidence="1" id="KW-0805">Transcription regulation</keyword>
<reference evidence="4" key="1">
    <citation type="submission" date="2020-10" db="EMBL/GenBank/DDBJ databases">
        <authorList>
            <person name="Gilroy R."/>
        </authorList>
    </citation>
    <scope>NUCLEOTIDE SEQUENCE</scope>
    <source>
        <strain evidence="4">4920</strain>
    </source>
</reference>
<dbReference type="NCBIfam" id="NF006886">
    <property type="entry name" value="PRK09376.1"/>
    <property type="match status" value="1"/>
</dbReference>
<reference evidence="4" key="2">
    <citation type="journal article" date="2021" name="PeerJ">
        <title>Extensive microbial diversity within the chicken gut microbiome revealed by metagenomics and culture.</title>
        <authorList>
            <person name="Gilroy R."/>
            <person name="Ravi A."/>
            <person name="Getino M."/>
            <person name="Pursley I."/>
            <person name="Horton D.L."/>
            <person name="Alikhan N.F."/>
            <person name="Baker D."/>
            <person name="Gharbi K."/>
            <person name="Hall N."/>
            <person name="Watson M."/>
            <person name="Adriaenssens E.M."/>
            <person name="Foster-Nyarko E."/>
            <person name="Jarju S."/>
            <person name="Secka A."/>
            <person name="Antonio M."/>
            <person name="Oren A."/>
            <person name="Chaudhuri R.R."/>
            <person name="La Ragione R."/>
            <person name="Hildebrand F."/>
            <person name="Pallen M.J."/>
        </authorList>
    </citation>
    <scope>NUCLEOTIDE SEQUENCE</scope>
    <source>
        <strain evidence="4">4920</strain>
    </source>
</reference>
<proteinExistence type="inferred from homology"/>
<comment type="caution">
    <text evidence="4">The sequence shown here is derived from an EMBL/GenBank/DDBJ whole genome shotgun (WGS) entry which is preliminary data.</text>
</comment>
<dbReference type="InterPro" id="IPR000194">
    <property type="entry name" value="ATPase_F1/V1/A1_a/bsu_nucl-bd"/>
</dbReference>
<dbReference type="Pfam" id="PF00006">
    <property type="entry name" value="ATP-synt_ab"/>
    <property type="match status" value="1"/>
</dbReference>
<dbReference type="PANTHER" id="PTHR46425">
    <property type="entry name" value="TRANSCRIPTION TERMINATION FACTOR RHO"/>
    <property type="match status" value="1"/>
</dbReference>
<dbReference type="Gene3D" id="3.40.50.300">
    <property type="entry name" value="P-loop containing nucleotide triphosphate hydrolases"/>
    <property type="match status" value="1"/>
</dbReference>
<dbReference type="InterPro" id="IPR041703">
    <property type="entry name" value="Rho_factor_ATP-bd"/>
</dbReference>
<keyword evidence="1" id="KW-0804">Transcription</keyword>
<evidence type="ECO:0000256" key="2">
    <source>
        <dbReference type="ARBA" id="ARBA00022884"/>
    </source>
</evidence>
<evidence type="ECO:0000313" key="5">
    <source>
        <dbReference type="Proteomes" id="UP000886743"/>
    </source>
</evidence>
<dbReference type="GO" id="GO:0006353">
    <property type="term" value="P:DNA-templated transcription termination"/>
    <property type="evidence" value="ECO:0007669"/>
    <property type="project" value="UniProtKB-KW"/>
</dbReference>
<dbReference type="AlphaFoldDB" id="A0A9D1NHB3"/>
<evidence type="ECO:0000313" key="4">
    <source>
        <dbReference type="EMBL" id="HIV03137.1"/>
    </source>
</evidence>
<dbReference type="EMBL" id="DVOF01000179">
    <property type="protein sequence ID" value="HIV03137.1"/>
    <property type="molecule type" value="Genomic_DNA"/>
</dbReference>
<dbReference type="GO" id="GO:0003723">
    <property type="term" value="F:RNA binding"/>
    <property type="evidence" value="ECO:0007669"/>
    <property type="project" value="UniProtKB-KW"/>
</dbReference>